<comment type="caution">
    <text evidence="2">The sequence shown here is derived from an EMBL/GenBank/DDBJ whole genome shotgun (WGS) entry which is preliminary data.</text>
</comment>
<feature type="compositionally biased region" description="Low complexity" evidence="1">
    <location>
        <begin position="297"/>
        <end position="309"/>
    </location>
</feature>
<dbReference type="Proteomes" id="UP001151760">
    <property type="component" value="Unassembled WGS sequence"/>
</dbReference>
<keyword evidence="3" id="KW-1185">Reference proteome</keyword>
<evidence type="ECO:0000313" key="3">
    <source>
        <dbReference type="Proteomes" id="UP001151760"/>
    </source>
</evidence>
<name>A0ABQ5DL74_9ASTR</name>
<sequence length="316" mass="35287">MGNVKKSIAERTHHQRQYDRRVNKRQMQTQESKIDTGKAIDDDLVVTESSGTKSEVQDDNSMSGNDIDADDADIIPIYNEELLAEVQLTAKCNIFAIGQQHTEQPEINNEGRIHQSKTIEQTTSLFANNADLKAQIQEKVFAIAALKNDLRKLKGNSVDTKFAKTSVLEKSFASLVDVSNNLSRPVTQHYLPKRRESVFAKPDHMIASSEYRNSSKNMPRFSSNDMVHNHYLDEARKKTLERDKNLKTSVMPSVRFRSTADGSKPKPKSNNQTPRSLPSFAVTAADASVKRQQQPDSTSSTSTLATTVTADGNFDL</sequence>
<dbReference type="EMBL" id="BQNB010015416">
    <property type="protein sequence ID" value="GJT39792.1"/>
    <property type="molecule type" value="Genomic_DNA"/>
</dbReference>
<reference evidence="2" key="1">
    <citation type="journal article" date="2022" name="Int. J. Mol. Sci.">
        <title>Draft Genome of Tanacetum Coccineum: Genomic Comparison of Closely Related Tanacetum-Family Plants.</title>
        <authorList>
            <person name="Yamashiro T."/>
            <person name="Shiraishi A."/>
            <person name="Nakayama K."/>
            <person name="Satake H."/>
        </authorList>
    </citation>
    <scope>NUCLEOTIDE SEQUENCE</scope>
</reference>
<evidence type="ECO:0000313" key="2">
    <source>
        <dbReference type="EMBL" id="GJT39792.1"/>
    </source>
</evidence>
<feature type="compositionally biased region" description="Polar residues" evidence="1">
    <location>
        <begin position="47"/>
        <end position="64"/>
    </location>
</feature>
<protein>
    <submittedName>
        <fullName evidence="2">Uncharacterized protein</fullName>
    </submittedName>
</protein>
<feature type="region of interest" description="Disordered" evidence="1">
    <location>
        <begin position="1"/>
        <end position="67"/>
    </location>
</feature>
<proteinExistence type="predicted"/>
<reference evidence="2" key="2">
    <citation type="submission" date="2022-01" db="EMBL/GenBank/DDBJ databases">
        <authorList>
            <person name="Yamashiro T."/>
            <person name="Shiraishi A."/>
            <person name="Satake H."/>
            <person name="Nakayama K."/>
        </authorList>
    </citation>
    <scope>NUCLEOTIDE SEQUENCE</scope>
</reference>
<feature type="compositionally biased region" description="Basic and acidic residues" evidence="1">
    <location>
        <begin position="32"/>
        <end position="41"/>
    </location>
</feature>
<accession>A0ABQ5DL74</accession>
<feature type="region of interest" description="Disordered" evidence="1">
    <location>
        <begin position="236"/>
        <end position="316"/>
    </location>
</feature>
<evidence type="ECO:0000256" key="1">
    <source>
        <dbReference type="SAM" id="MobiDB-lite"/>
    </source>
</evidence>
<feature type="compositionally biased region" description="Basic and acidic residues" evidence="1">
    <location>
        <begin position="7"/>
        <end position="21"/>
    </location>
</feature>
<organism evidence="2 3">
    <name type="scientific">Tanacetum coccineum</name>
    <dbReference type="NCBI Taxonomy" id="301880"/>
    <lineage>
        <taxon>Eukaryota</taxon>
        <taxon>Viridiplantae</taxon>
        <taxon>Streptophyta</taxon>
        <taxon>Embryophyta</taxon>
        <taxon>Tracheophyta</taxon>
        <taxon>Spermatophyta</taxon>
        <taxon>Magnoliopsida</taxon>
        <taxon>eudicotyledons</taxon>
        <taxon>Gunneridae</taxon>
        <taxon>Pentapetalae</taxon>
        <taxon>asterids</taxon>
        <taxon>campanulids</taxon>
        <taxon>Asterales</taxon>
        <taxon>Asteraceae</taxon>
        <taxon>Asteroideae</taxon>
        <taxon>Anthemideae</taxon>
        <taxon>Anthemidinae</taxon>
        <taxon>Tanacetum</taxon>
    </lineage>
</organism>
<feature type="compositionally biased region" description="Basic and acidic residues" evidence="1">
    <location>
        <begin position="236"/>
        <end position="246"/>
    </location>
</feature>
<gene>
    <name evidence="2" type="ORF">Tco_0939657</name>
</gene>